<proteinExistence type="predicted"/>
<evidence type="ECO:0000313" key="1">
    <source>
        <dbReference type="EMBL" id="SIR99827.1"/>
    </source>
</evidence>
<evidence type="ECO:0008006" key="3">
    <source>
        <dbReference type="Google" id="ProtNLM"/>
    </source>
</evidence>
<dbReference type="GeneID" id="54125006"/>
<dbReference type="Proteomes" id="UP000185687">
    <property type="component" value="Unassembled WGS sequence"/>
</dbReference>
<reference evidence="1 2" key="1">
    <citation type="submission" date="2017-01" db="EMBL/GenBank/DDBJ databases">
        <authorList>
            <person name="Mah S.A."/>
            <person name="Swanson W.J."/>
            <person name="Moy G.W."/>
            <person name="Vacquier V.D."/>
        </authorList>
    </citation>
    <scope>NUCLEOTIDE SEQUENCE [LARGE SCALE GENOMIC DNA]</scope>
    <source>
        <strain evidence="1 2">CGMCC 1.8909</strain>
    </source>
</reference>
<dbReference type="RefSeq" id="WP_168170976.1">
    <property type="nucleotide sequence ID" value="NZ_CP019328.1"/>
</dbReference>
<dbReference type="AlphaFoldDB" id="A0A1N7FHR6"/>
<keyword evidence="2" id="KW-1185">Reference proteome</keyword>
<organism evidence="1 2">
    <name type="scientific">Natronorubrum daqingense</name>
    <dbReference type="NCBI Taxonomy" id="588898"/>
    <lineage>
        <taxon>Archaea</taxon>
        <taxon>Methanobacteriati</taxon>
        <taxon>Methanobacteriota</taxon>
        <taxon>Stenosarchaea group</taxon>
        <taxon>Halobacteria</taxon>
        <taxon>Halobacteriales</taxon>
        <taxon>Natrialbaceae</taxon>
        <taxon>Natronorubrum</taxon>
    </lineage>
</organism>
<dbReference type="OrthoDB" id="333414at2157"/>
<sequence>MATTHRCTCGALLQFNQDLEKESAGVSPTWKCRECGTPVPGLAAERIRHQHPS</sequence>
<evidence type="ECO:0000313" key="2">
    <source>
        <dbReference type="Proteomes" id="UP000185687"/>
    </source>
</evidence>
<name>A0A1N7FHR6_9EURY</name>
<accession>A0A1N7FHR6</accession>
<protein>
    <recommendedName>
        <fullName evidence="3">Small CPxCG-related zinc finger protein</fullName>
    </recommendedName>
</protein>
<dbReference type="EMBL" id="FTNP01000006">
    <property type="protein sequence ID" value="SIR99827.1"/>
    <property type="molecule type" value="Genomic_DNA"/>
</dbReference>
<gene>
    <name evidence="1" type="ORF">SAMN05421809_3240</name>
</gene>